<dbReference type="InterPro" id="IPR036663">
    <property type="entry name" value="Fumarylacetoacetase_C_sf"/>
</dbReference>
<proteinExistence type="inferred from homology"/>
<dbReference type="FunFam" id="3.90.850.10:FF:000002">
    <property type="entry name" value="2-hydroxyhepta-2,4-diene-1,7-dioate isomerase"/>
    <property type="match status" value="1"/>
</dbReference>
<dbReference type="Pfam" id="PF01557">
    <property type="entry name" value="FAA_hydrolase"/>
    <property type="match status" value="1"/>
</dbReference>
<dbReference type="Proteomes" id="UP000234530">
    <property type="component" value="Plasmid pPZ01"/>
</dbReference>
<dbReference type="KEGG" id="pzh:CX676_20325"/>
<accession>A0A2H5F525</accession>
<organism evidence="4 5">
    <name type="scientific">Paracoccus zhejiangensis</name>
    <dbReference type="NCBI Taxonomy" id="1077935"/>
    <lineage>
        <taxon>Bacteria</taxon>
        <taxon>Pseudomonadati</taxon>
        <taxon>Pseudomonadota</taxon>
        <taxon>Alphaproteobacteria</taxon>
        <taxon>Rhodobacterales</taxon>
        <taxon>Paracoccaceae</taxon>
        <taxon>Paracoccus</taxon>
    </lineage>
</organism>
<dbReference type="Gene3D" id="3.90.850.10">
    <property type="entry name" value="Fumarylacetoacetase-like, C-terminal domain"/>
    <property type="match status" value="1"/>
</dbReference>
<evidence type="ECO:0000313" key="5">
    <source>
        <dbReference type="Proteomes" id="UP000234530"/>
    </source>
</evidence>
<dbReference type="GO" id="GO:0019752">
    <property type="term" value="P:carboxylic acid metabolic process"/>
    <property type="evidence" value="ECO:0007669"/>
    <property type="project" value="UniProtKB-ARBA"/>
</dbReference>
<dbReference type="EMBL" id="CP025431">
    <property type="protein sequence ID" value="AUH66651.1"/>
    <property type="molecule type" value="Genomic_DNA"/>
</dbReference>
<keyword evidence="2" id="KW-0479">Metal-binding</keyword>
<keyword evidence="5" id="KW-1185">Reference proteome</keyword>
<feature type="domain" description="Fumarylacetoacetase-like C-terminal" evidence="3">
    <location>
        <begin position="64"/>
        <end position="270"/>
    </location>
</feature>
<protein>
    <submittedName>
        <fullName evidence="4">5-oxopent-3-ene-1,2,5-tricarboxylate decarboxylase</fullName>
    </submittedName>
</protein>
<geneLocation type="plasmid" evidence="5">
    <name>ppz01</name>
</geneLocation>
<comment type="similarity">
    <text evidence="1">Belongs to the FAH family.</text>
</comment>
<keyword evidence="4" id="KW-0614">Plasmid</keyword>
<dbReference type="GO" id="GO:0046872">
    <property type="term" value="F:metal ion binding"/>
    <property type="evidence" value="ECO:0007669"/>
    <property type="project" value="UniProtKB-KW"/>
</dbReference>
<dbReference type="GO" id="GO:0016853">
    <property type="term" value="F:isomerase activity"/>
    <property type="evidence" value="ECO:0007669"/>
    <property type="project" value="UniProtKB-ARBA"/>
</dbReference>
<name>A0A2H5F525_9RHOB</name>
<dbReference type="InterPro" id="IPR011234">
    <property type="entry name" value="Fumarylacetoacetase-like_C"/>
</dbReference>
<dbReference type="PANTHER" id="PTHR42796">
    <property type="entry name" value="FUMARYLACETOACETATE HYDROLASE DOMAIN-CONTAINING PROTEIN 2A-RELATED"/>
    <property type="match status" value="1"/>
</dbReference>
<evidence type="ECO:0000256" key="2">
    <source>
        <dbReference type="ARBA" id="ARBA00022723"/>
    </source>
</evidence>
<sequence>MRVTSYDRNGTSGVAVQRDSDWADLGPVDLVEVLNGAHADKVASAPAIDLATVTAAPPLARPGKIICVGLNYSDHTDESPYEQPDYPTLFPRFSTSLIADGAPIIRPLVSQDLDYEGELVAIIGKSARHVSKERALDHVAGYSIFNDGSLRDYQFKSPQWTVGKNFDDTGAFGPIAVSADELPAGAKGLRLQTRLNGKVVQDANTDDMIYSVADLISIISEAITLEPGDIIVTGTPAGIGMARDPKLYMKPGDVVEVEIEGIGILKNPIVDEKKAAAAAA</sequence>
<reference evidence="4 5" key="1">
    <citation type="journal article" date="2013" name="Antonie Van Leeuwenhoek">
        <title>Paracoccus zhejiangensis sp. nov., isolated from activated sludge in wastewater-treatment system.</title>
        <authorList>
            <person name="Wu Z.G."/>
            <person name="Zhang D.F."/>
            <person name="Liu Y.L."/>
            <person name="Wang F."/>
            <person name="Jiang X."/>
            <person name="Li C."/>
            <person name="Li S.P."/>
            <person name="Hong Q."/>
            <person name="Li W.J."/>
        </authorList>
    </citation>
    <scope>NUCLEOTIDE SEQUENCE [LARGE SCALE GENOMIC DNA]</scope>
    <source>
        <strain evidence="4 5">J6</strain>
        <plasmid evidence="5">Plasmid ppz01</plasmid>
    </source>
</reference>
<evidence type="ECO:0000313" key="4">
    <source>
        <dbReference type="EMBL" id="AUH66651.1"/>
    </source>
</evidence>
<evidence type="ECO:0000259" key="3">
    <source>
        <dbReference type="Pfam" id="PF01557"/>
    </source>
</evidence>
<dbReference type="PANTHER" id="PTHR42796:SF4">
    <property type="entry name" value="FUMARYLACETOACETATE HYDROLASE DOMAIN-CONTAINING PROTEIN 2A"/>
    <property type="match status" value="1"/>
</dbReference>
<dbReference type="OrthoDB" id="5197601at2"/>
<evidence type="ECO:0000256" key="1">
    <source>
        <dbReference type="ARBA" id="ARBA00010211"/>
    </source>
</evidence>
<gene>
    <name evidence="4" type="ORF">CX676_20325</name>
</gene>
<dbReference type="AlphaFoldDB" id="A0A2H5F525"/>
<dbReference type="SUPFAM" id="SSF56529">
    <property type="entry name" value="FAH"/>
    <property type="match status" value="1"/>
</dbReference>
<dbReference type="RefSeq" id="WP_101754622.1">
    <property type="nucleotide sequence ID" value="NZ_CP025431.1"/>
</dbReference>
<dbReference type="InterPro" id="IPR051121">
    <property type="entry name" value="FAH"/>
</dbReference>